<feature type="domain" description="HTH tetR-type" evidence="5">
    <location>
        <begin position="11"/>
        <end position="70"/>
    </location>
</feature>
<dbReference type="EMBL" id="FOQY01000010">
    <property type="protein sequence ID" value="SFJ63525.1"/>
    <property type="molecule type" value="Genomic_DNA"/>
</dbReference>
<feature type="DNA-binding region" description="H-T-H motif" evidence="4">
    <location>
        <begin position="33"/>
        <end position="52"/>
    </location>
</feature>
<dbReference type="GeneID" id="96299288"/>
<dbReference type="Pfam" id="PF00440">
    <property type="entry name" value="TetR_N"/>
    <property type="match status" value="1"/>
</dbReference>
<dbReference type="InterPro" id="IPR036271">
    <property type="entry name" value="Tet_transcr_reg_TetR-rel_C_sf"/>
</dbReference>
<proteinExistence type="predicted"/>
<dbReference type="SUPFAM" id="SSF46689">
    <property type="entry name" value="Homeodomain-like"/>
    <property type="match status" value="1"/>
</dbReference>
<dbReference type="PROSITE" id="PS50977">
    <property type="entry name" value="HTH_TETR_2"/>
    <property type="match status" value="1"/>
</dbReference>
<keyword evidence="1" id="KW-0805">Transcription regulation</keyword>
<evidence type="ECO:0000256" key="2">
    <source>
        <dbReference type="ARBA" id="ARBA00023125"/>
    </source>
</evidence>
<gene>
    <name evidence="6" type="ORF">SAMN05216275_110234</name>
</gene>
<dbReference type="AlphaFoldDB" id="A0A1I3SXP8"/>
<organism evidence="6 7">
    <name type="scientific">Streptosporangium canum</name>
    <dbReference type="NCBI Taxonomy" id="324952"/>
    <lineage>
        <taxon>Bacteria</taxon>
        <taxon>Bacillati</taxon>
        <taxon>Actinomycetota</taxon>
        <taxon>Actinomycetes</taxon>
        <taxon>Streptosporangiales</taxon>
        <taxon>Streptosporangiaceae</taxon>
        <taxon>Streptosporangium</taxon>
    </lineage>
</organism>
<evidence type="ECO:0000256" key="3">
    <source>
        <dbReference type="ARBA" id="ARBA00023163"/>
    </source>
</evidence>
<dbReference type="GO" id="GO:0000976">
    <property type="term" value="F:transcription cis-regulatory region binding"/>
    <property type="evidence" value="ECO:0007669"/>
    <property type="project" value="TreeGrafter"/>
</dbReference>
<dbReference type="InterPro" id="IPR001647">
    <property type="entry name" value="HTH_TetR"/>
</dbReference>
<accession>A0A1I3SXP8</accession>
<evidence type="ECO:0000256" key="4">
    <source>
        <dbReference type="PROSITE-ProRule" id="PRU00335"/>
    </source>
</evidence>
<dbReference type="PANTHER" id="PTHR30055:SF234">
    <property type="entry name" value="HTH-TYPE TRANSCRIPTIONAL REGULATOR BETI"/>
    <property type="match status" value="1"/>
</dbReference>
<dbReference type="InterPro" id="IPR049445">
    <property type="entry name" value="TetR_SbtR-like_C"/>
</dbReference>
<dbReference type="GO" id="GO:0003700">
    <property type="term" value="F:DNA-binding transcription factor activity"/>
    <property type="evidence" value="ECO:0007669"/>
    <property type="project" value="TreeGrafter"/>
</dbReference>
<dbReference type="PRINTS" id="PR00455">
    <property type="entry name" value="HTHTETR"/>
</dbReference>
<name>A0A1I3SXP8_9ACTN</name>
<keyword evidence="7" id="KW-1185">Reference proteome</keyword>
<protein>
    <submittedName>
        <fullName evidence="6">Transcriptional regulator, TetR family</fullName>
    </submittedName>
</protein>
<reference evidence="7" key="1">
    <citation type="submission" date="2016-10" db="EMBL/GenBank/DDBJ databases">
        <authorList>
            <person name="Varghese N."/>
            <person name="Submissions S."/>
        </authorList>
    </citation>
    <scope>NUCLEOTIDE SEQUENCE [LARGE SCALE GENOMIC DNA]</scope>
    <source>
        <strain evidence="7">CGMCC 4.2126</strain>
    </source>
</reference>
<dbReference type="Pfam" id="PF21597">
    <property type="entry name" value="TetR_C_43"/>
    <property type="match status" value="1"/>
</dbReference>
<keyword evidence="2 4" id="KW-0238">DNA-binding</keyword>
<evidence type="ECO:0000259" key="5">
    <source>
        <dbReference type="PROSITE" id="PS50977"/>
    </source>
</evidence>
<dbReference type="RefSeq" id="WP_093888068.1">
    <property type="nucleotide sequence ID" value="NZ_FOQY01000010.1"/>
</dbReference>
<dbReference type="Gene3D" id="1.10.357.10">
    <property type="entry name" value="Tetracycline Repressor, domain 2"/>
    <property type="match status" value="1"/>
</dbReference>
<evidence type="ECO:0000256" key="1">
    <source>
        <dbReference type="ARBA" id="ARBA00023015"/>
    </source>
</evidence>
<dbReference type="SUPFAM" id="SSF48498">
    <property type="entry name" value="Tetracyclin repressor-like, C-terminal domain"/>
    <property type="match status" value="1"/>
</dbReference>
<sequence length="202" mass="21554">MPEQPLRADARRNFDKIIKAACAVVAERGIGAPMELIARRAGVGVGTLYRRFPDRGALITAIGDHYIHELVDATRKAAETGPDAWTALRSLVIWCAAPGRGALATALADLNTETFLSTPEFARSREEWIELLDGLVRDAQAAGAMRADAGTGDIVLLLNVFTCHPAELPARVAAQPARFLHLMLDGLRAGGTTELPGEPAPP</sequence>
<dbReference type="InterPro" id="IPR009057">
    <property type="entry name" value="Homeodomain-like_sf"/>
</dbReference>
<evidence type="ECO:0000313" key="6">
    <source>
        <dbReference type="EMBL" id="SFJ63525.1"/>
    </source>
</evidence>
<dbReference type="Proteomes" id="UP000199111">
    <property type="component" value="Unassembled WGS sequence"/>
</dbReference>
<keyword evidence="3" id="KW-0804">Transcription</keyword>
<evidence type="ECO:0000313" key="7">
    <source>
        <dbReference type="Proteomes" id="UP000199111"/>
    </source>
</evidence>
<dbReference type="InterPro" id="IPR050109">
    <property type="entry name" value="HTH-type_TetR-like_transc_reg"/>
</dbReference>
<dbReference type="PANTHER" id="PTHR30055">
    <property type="entry name" value="HTH-TYPE TRANSCRIPTIONAL REGULATOR RUTR"/>
    <property type="match status" value="1"/>
</dbReference>